<dbReference type="Pfam" id="PF00415">
    <property type="entry name" value="RCC1"/>
    <property type="match status" value="4"/>
</dbReference>
<dbReference type="Proteomes" id="UP000694941">
    <property type="component" value="Unplaced"/>
</dbReference>
<dbReference type="SMART" id="SM00225">
    <property type="entry name" value="BTB"/>
    <property type="match status" value="2"/>
</dbReference>
<dbReference type="InterPro" id="IPR036770">
    <property type="entry name" value="Ankyrin_rpt-contain_sf"/>
</dbReference>
<dbReference type="InterPro" id="IPR051625">
    <property type="entry name" value="Signaling_Regulatory_Domain"/>
</dbReference>
<feature type="repeat" description="RCC1" evidence="8">
    <location>
        <begin position="202"/>
        <end position="253"/>
    </location>
</feature>
<organism evidence="11 12">
    <name type="scientific">Limulus polyphemus</name>
    <name type="common">Atlantic horseshoe crab</name>
    <dbReference type="NCBI Taxonomy" id="6850"/>
    <lineage>
        <taxon>Eukaryota</taxon>
        <taxon>Metazoa</taxon>
        <taxon>Ecdysozoa</taxon>
        <taxon>Arthropoda</taxon>
        <taxon>Chelicerata</taxon>
        <taxon>Merostomata</taxon>
        <taxon>Xiphosura</taxon>
        <taxon>Limulidae</taxon>
        <taxon>Limulus</taxon>
    </lineage>
</organism>
<evidence type="ECO:0000256" key="9">
    <source>
        <dbReference type="SAM" id="MobiDB-lite"/>
    </source>
</evidence>
<keyword evidence="11" id="KW-1185">Reference proteome</keyword>
<dbReference type="PROSITE" id="PS00626">
    <property type="entry name" value="RCC1_2"/>
    <property type="match status" value="1"/>
</dbReference>
<accession>A0ABM1B7I7</accession>
<evidence type="ECO:0000256" key="2">
    <source>
        <dbReference type="ARBA" id="ARBA00022483"/>
    </source>
</evidence>
<feature type="region of interest" description="Disordered" evidence="9">
    <location>
        <begin position="1139"/>
        <end position="1174"/>
    </location>
</feature>
<protein>
    <submittedName>
        <fullName evidence="12">Inhibitor of Bruton tyrosine kinase-like</fullName>
    </submittedName>
</protein>
<keyword evidence="5" id="KW-0528">Neurotoxin</keyword>
<dbReference type="Gene3D" id="2.130.10.30">
    <property type="entry name" value="Regulator of chromosome condensation 1/beta-lactamase-inhibitor protein II"/>
    <property type="match status" value="1"/>
</dbReference>
<keyword evidence="6" id="KW-1053">Target membrane</keyword>
<dbReference type="PROSITE" id="PS50088">
    <property type="entry name" value="ANK_REPEAT"/>
    <property type="match status" value="1"/>
</dbReference>
<feature type="repeat" description="RCC1" evidence="8">
    <location>
        <begin position="148"/>
        <end position="201"/>
    </location>
</feature>
<evidence type="ECO:0000256" key="6">
    <source>
        <dbReference type="ARBA" id="ARBA00023298"/>
    </source>
</evidence>
<dbReference type="PROSITE" id="PS50012">
    <property type="entry name" value="RCC1_3"/>
    <property type="match status" value="3"/>
</dbReference>
<feature type="compositionally biased region" description="Polar residues" evidence="9">
    <location>
        <begin position="1143"/>
        <end position="1153"/>
    </location>
</feature>
<feature type="domain" description="BTB" evidence="10">
    <location>
        <begin position="572"/>
        <end position="636"/>
    </location>
</feature>
<evidence type="ECO:0000313" key="12">
    <source>
        <dbReference type="RefSeq" id="XP_013776392.1"/>
    </source>
</evidence>
<dbReference type="Pfam" id="PF00651">
    <property type="entry name" value="BTB"/>
    <property type="match status" value="2"/>
</dbReference>
<dbReference type="InterPro" id="IPR000408">
    <property type="entry name" value="Reg_chr_condens"/>
</dbReference>
<sequence>MNLYQEVKHVPDCIPRCRSNTHGAQIVAATIRGTTAEVQAYYRWLCYNFAFATDCWGRTALHMAASCGKWEVVEWLIHKCHSDLDVRDKESGWTALHRSLFYGQLSVARILWKNGASLRITDHEGLIPLELIMKDRLPYVEYTPSDLSEIYVWGSNTNFNLGMGNGQSRTYPEILENFRRDSVYIKQVVMCKFHTAFLSTRGKVFTCGHGHGGRLGQNSEQTALTPSALHGVGESHFIEVSAGQDHLVLLSEGGQIWTCGLNTYHQLGVSPPPERVLSPRQLSLKFLKGKEIVGVCAARFHSVLYTKDAVFTFGLNAGQLGHPKGDRTQILPRQVAGLDHQNVQITHVAASDGATVCATRKGDVYVLHEYQCRKIASRQLEIQKLSIVGGHLDAHCDVAGVTAGGGLELRVVLLTKSGKIYIWKESALALTRCLFTIGRQLLISDVQVNHFNIAMVTKDGEAFLGNIIGGRERQRKTSESSTTNVVGTKVNNSSTPLVQLLEKEECELVRVKRLPHVHRAVSISCDSKGRNFAVLQSHPKTGLIEIPSVLPSHMLQDMKSLLEETDSSDLIHDVVIKVADREYSVHRYILASRSEFFRKQFQSADPLSYIFLDKIQPWNFEQVLHFIYHNTCDLLVDGKEVYSRNSSNQSDVKMFKNLEYTIDSDFDPHKVSAIKVVKQKKHSKKSRNKVEAEDLNEALSKTSDPIKCVQDTSLRLGVKTLSKRPELYDVCLLSEDKVEFPCHRCVLVARLDYFRSMLGSGWIETNLTDSLPLPIPSEILEIIVEYMYTDEAPKVFACEDPEFVCNVLVIADQLLITHLKSLCEVALTDLITLRNVAELLQLSYTYNADQLRAVCQQYICINLAAVLENGSLDVVDDEVMEDLTKSYQNLIPAMCMRKITPYTEGPTSDELEKIAQQYCIDADEDVPPPNTLGFRQQEAKAKAKRKSQSHKPNDLKERQKCESTSSELEPVVQSLPCLSILAESFEKMENMTNIDVSSNHSPSDLSENCGPLSPSWSKTCSPRDPQYVPSFKDIMLEQEENRRTISEKGLSPNSESKKIGRLSQKQKKKLANTHQVVVNKAPITTPTQSSVPVSPKENVWGIPSTTRFQQTACSEGSWSSLSHFPSLLESKHENLSGLKVTPKSETLKTSNCSKDQDTEAGEVSNPWQRGRTAPDVPNLQEIQQAEEAQQQSSVKSRSKPLNLIHLEDQAIEELLNFYHAKDNPEERITVQRVLPEQVAAPIWKKN</sequence>
<dbReference type="CDD" id="cd18302">
    <property type="entry name" value="BTB2_POZ_IBtk"/>
    <property type="match status" value="1"/>
</dbReference>
<dbReference type="InterPro" id="IPR009091">
    <property type="entry name" value="RCC1/BLIP-II"/>
</dbReference>
<keyword evidence="7" id="KW-0040">ANK repeat</keyword>
<feature type="domain" description="BTB" evidence="10">
    <location>
        <begin position="728"/>
        <end position="791"/>
    </location>
</feature>
<dbReference type="Gene3D" id="1.25.40.20">
    <property type="entry name" value="Ankyrin repeat-containing domain"/>
    <property type="match status" value="1"/>
</dbReference>
<dbReference type="PANTHER" id="PTHR22872:SF2">
    <property type="entry name" value="INHIBITOR OF BRUTON TYROSINE KINASE"/>
    <property type="match status" value="1"/>
</dbReference>
<evidence type="ECO:0000256" key="3">
    <source>
        <dbReference type="ARBA" id="ARBA00022537"/>
    </source>
</evidence>
<dbReference type="CDD" id="cd18500">
    <property type="entry name" value="BACK_IBtk"/>
    <property type="match status" value="1"/>
</dbReference>
<dbReference type="PROSITE" id="PS50097">
    <property type="entry name" value="BTB"/>
    <property type="match status" value="2"/>
</dbReference>
<evidence type="ECO:0000259" key="10">
    <source>
        <dbReference type="PROSITE" id="PS50097"/>
    </source>
</evidence>
<reference evidence="12" key="1">
    <citation type="submission" date="2025-08" db="UniProtKB">
        <authorList>
            <consortium name="RefSeq"/>
        </authorList>
    </citation>
    <scope>IDENTIFICATION</scope>
    <source>
        <tissue evidence="12">Muscle</tissue>
    </source>
</reference>
<feature type="region of interest" description="Disordered" evidence="9">
    <location>
        <begin position="924"/>
        <end position="967"/>
    </location>
</feature>
<keyword evidence="2" id="KW-0268">Exocytosis</keyword>
<keyword evidence="5" id="KW-0638">Presynaptic neurotoxin</keyword>
<keyword evidence="5" id="KW-0800">Toxin</keyword>
<feature type="repeat" description="ANK" evidence="7">
    <location>
        <begin position="91"/>
        <end position="123"/>
    </location>
</feature>
<evidence type="ECO:0000256" key="4">
    <source>
        <dbReference type="ARBA" id="ARBA00022737"/>
    </source>
</evidence>
<dbReference type="SUPFAM" id="SSF50985">
    <property type="entry name" value="RCC1/BLIP-II"/>
    <property type="match status" value="1"/>
</dbReference>
<feature type="compositionally biased region" description="Basic and acidic residues" evidence="9">
    <location>
        <begin position="951"/>
        <end position="961"/>
    </location>
</feature>
<dbReference type="Gene3D" id="3.30.710.10">
    <property type="entry name" value="Potassium Channel Kv1.1, Chain A"/>
    <property type="match status" value="2"/>
</dbReference>
<feature type="repeat" description="RCC1" evidence="8">
    <location>
        <begin position="254"/>
        <end position="308"/>
    </location>
</feature>
<dbReference type="SMART" id="SM00248">
    <property type="entry name" value="ANK"/>
    <property type="match status" value="2"/>
</dbReference>
<dbReference type="InterPro" id="IPR002110">
    <property type="entry name" value="Ankyrin_rpt"/>
</dbReference>
<dbReference type="SUPFAM" id="SSF48403">
    <property type="entry name" value="Ankyrin repeat"/>
    <property type="match status" value="1"/>
</dbReference>
<dbReference type="InterPro" id="IPR000210">
    <property type="entry name" value="BTB/POZ_dom"/>
</dbReference>
<dbReference type="InterPro" id="IPR011333">
    <property type="entry name" value="SKP1/BTB/POZ_sf"/>
</dbReference>
<feature type="region of interest" description="Disordered" evidence="9">
    <location>
        <begin position="997"/>
        <end position="1023"/>
    </location>
</feature>
<keyword evidence="4" id="KW-0677">Repeat</keyword>
<keyword evidence="6" id="KW-0472">Membrane</keyword>
<keyword evidence="3" id="KW-1052">Target cell membrane</keyword>
<evidence type="ECO:0000256" key="8">
    <source>
        <dbReference type="PROSITE-ProRule" id="PRU00235"/>
    </source>
</evidence>
<evidence type="ECO:0000256" key="5">
    <source>
        <dbReference type="ARBA" id="ARBA00023028"/>
    </source>
</evidence>
<evidence type="ECO:0000256" key="7">
    <source>
        <dbReference type="PROSITE-ProRule" id="PRU00023"/>
    </source>
</evidence>
<dbReference type="RefSeq" id="XP_013776392.1">
    <property type="nucleotide sequence ID" value="XM_013920938.2"/>
</dbReference>
<feature type="region of interest" description="Disordered" evidence="9">
    <location>
        <begin position="1043"/>
        <end position="1067"/>
    </location>
</feature>
<gene>
    <name evidence="12" type="primary">LOC106461143</name>
</gene>
<dbReference type="PROSITE" id="PS50297">
    <property type="entry name" value="ANK_REP_REGION"/>
    <property type="match status" value="1"/>
</dbReference>
<evidence type="ECO:0000256" key="1">
    <source>
        <dbReference type="ARBA" id="ARBA00004175"/>
    </source>
</evidence>
<comment type="subcellular location">
    <subcellularLocation>
        <location evidence="1">Target cell membrane</location>
    </subcellularLocation>
</comment>
<dbReference type="SUPFAM" id="SSF54695">
    <property type="entry name" value="POZ domain"/>
    <property type="match status" value="2"/>
</dbReference>
<dbReference type="Pfam" id="PF12796">
    <property type="entry name" value="Ank_2"/>
    <property type="match status" value="1"/>
</dbReference>
<dbReference type="PANTHER" id="PTHR22872">
    <property type="entry name" value="BTK-BINDING PROTEIN-RELATED"/>
    <property type="match status" value="1"/>
</dbReference>
<name>A0ABM1B7I7_LIMPO</name>
<dbReference type="GeneID" id="106461143"/>
<evidence type="ECO:0000313" key="11">
    <source>
        <dbReference type="Proteomes" id="UP000694941"/>
    </source>
</evidence>
<feature type="compositionally biased region" description="Polar residues" evidence="9">
    <location>
        <begin position="997"/>
        <end position="1006"/>
    </location>
</feature>
<proteinExistence type="predicted"/>